<dbReference type="InterPro" id="IPR020867">
    <property type="entry name" value="THF_DH/CycHdrlase_CS"/>
</dbReference>
<evidence type="ECO:0000256" key="11">
    <source>
        <dbReference type="HAMAP-Rule" id="MF_01576"/>
    </source>
</evidence>
<comment type="function">
    <text evidence="11">Catalyzes the oxidation of 5,10-methylenetetrahydrofolate to 5,10-methenyltetrahydrofolate and then the hydrolysis of 5,10-methenyltetrahydrofolate to 10-formyltetrahydrofolate.</text>
</comment>
<dbReference type="EMBL" id="JACJKU010000025">
    <property type="protein sequence ID" value="MBM6940602.1"/>
    <property type="molecule type" value="Genomic_DNA"/>
</dbReference>
<feature type="binding site" evidence="11">
    <location>
        <begin position="166"/>
        <end position="168"/>
    </location>
    <ligand>
        <name>NADP(+)</name>
        <dbReference type="ChEBI" id="CHEBI:58349"/>
    </ligand>
</feature>
<keyword evidence="15" id="KW-1185">Reference proteome</keyword>
<dbReference type="InterPro" id="IPR000672">
    <property type="entry name" value="THF_DH/CycHdrlase"/>
</dbReference>
<dbReference type="PANTHER" id="PTHR48099:SF5">
    <property type="entry name" value="C-1-TETRAHYDROFOLATE SYNTHASE, CYTOPLASMIC"/>
    <property type="match status" value="1"/>
</dbReference>
<dbReference type="SUPFAM" id="SSF51735">
    <property type="entry name" value="NAD(P)-binding Rossmann-fold domains"/>
    <property type="match status" value="1"/>
</dbReference>
<keyword evidence="8 11" id="KW-0368">Histidine biosynthesis</keyword>
<keyword evidence="5 11" id="KW-0378">Hydrolase</keyword>
<dbReference type="SUPFAM" id="SSF53223">
    <property type="entry name" value="Aminoacid dehydrogenase-like, N-terminal domain"/>
    <property type="match status" value="1"/>
</dbReference>
<dbReference type="CDD" id="cd01080">
    <property type="entry name" value="NAD_bind_m-THF_DH_Cyclohyd"/>
    <property type="match status" value="1"/>
</dbReference>
<comment type="caution">
    <text evidence="14">The sequence shown here is derived from an EMBL/GenBank/DDBJ whole genome shotgun (WGS) entry which is preliminary data.</text>
</comment>
<name>A0ABS2GWE4_9LACO</name>
<evidence type="ECO:0000256" key="1">
    <source>
        <dbReference type="ARBA" id="ARBA00004777"/>
    </source>
</evidence>
<dbReference type="RefSeq" id="WP_204784920.1">
    <property type="nucleotide sequence ID" value="NZ_JACJKU010000025.1"/>
</dbReference>
<evidence type="ECO:0000256" key="7">
    <source>
        <dbReference type="ARBA" id="ARBA00023002"/>
    </source>
</evidence>
<dbReference type="Pfam" id="PF00763">
    <property type="entry name" value="THF_DHG_CYH"/>
    <property type="match status" value="1"/>
</dbReference>
<dbReference type="Gene3D" id="3.40.50.720">
    <property type="entry name" value="NAD(P)-binding Rossmann-like Domain"/>
    <property type="match status" value="1"/>
</dbReference>
<dbReference type="Pfam" id="PF02882">
    <property type="entry name" value="THF_DHG_CYH_C"/>
    <property type="match status" value="1"/>
</dbReference>
<evidence type="ECO:0000256" key="5">
    <source>
        <dbReference type="ARBA" id="ARBA00022801"/>
    </source>
</evidence>
<keyword evidence="4 11" id="KW-0658">Purine biosynthesis</keyword>
<evidence type="ECO:0000256" key="4">
    <source>
        <dbReference type="ARBA" id="ARBA00022755"/>
    </source>
</evidence>
<keyword evidence="3 11" id="KW-0028">Amino-acid biosynthesis</keyword>
<dbReference type="InterPro" id="IPR020631">
    <property type="entry name" value="THF_DH/CycHdrlase_NAD-bd_dom"/>
</dbReference>
<accession>A0ABS2GWE4</accession>
<evidence type="ECO:0000259" key="12">
    <source>
        <dbReference type="Pfam" id="PF00763"/>
    </source>
</evidence>
<dbReference type="PROSITE" id="PS00767">
    <property type="entry name" value="THF_DHG_CYH_2"/>
    <property type="match status" value="1"/>
</dbReference>
<gene>
    <name evidence="11" type="primary">folD</name>
    <name evidence="14" type="ORF">H5975_03705</name>
</gene>
<evidence type="ECO:0000256" key="3">
    <source>
        <dbReference type="ARBA" id="ARBA00022605"/>
    </source>
</evidence>
<dbReference type="PANTHER" id="PTHR48099">
    <property type="entry name" value="C-1-TETRAHYDROFOLATE SYNTHASE, CYTOPLASMIC-RELATED"/>
    <property type="match status" value="1"/>
</dbReference>
<dbReference type="Proteomes" id="UP000785625">
    <property type="component" value="Unassembled WGS sequence"/>
</dbReference>
<dbReference type="EC" id="1.5.1.5" evidence="11"/>
<dbReference type="InterPro" id="IPR036291">
    <property type="entry name" value="NAD(P)-bd_dom_sf"/>
</dbReference>
<evidence type="ECO:0000259" key="13">
    <source>
        <dbReference type="Pfam" id="PF02882"/>
    </source>
</evidence>
<protein>
    <recommendedName>
        <fullName evidence="11">Bifunctional protein FolD</fullName>
    </recommendedName>
    <domain>
        <recommendedName>
            <fullName evidence="11">Methylenetetrahydrofolate dehydrogenase</fullName>
            <ecNumber evidence="11">1.5.1.5</ecNumber>
        </recommendedName>
    </domain>
    <domain>
        <recommendedName>
            <fullName evidence="11">Methenyltetrahydrofolate cyclohydrolase</fullName>
            <ecNumber evidence="11">3.5.4.9</ecNumber>
        </recommendedName>
    </domain>
</protein>
<keyword evidence="6 11" id="KW-0521">NADP</keyword>
<dbReference type="InterPro" id="IPR020630">
    <property type="entry name" value="THF_DH/CycHdrlase_cat_dom"/>
</dbReference>
<evidence type="ECO:0000256" key="9">
    <source>
        <dbReference type="ARBA" id="ARBA00023167"/>
    </source>
</evidence>
<comment type="catalytic activity">
    <reaction evidence="11">
        <text>(6R)-5,10-methylene-5,6,7,8-tetrahydrofolate + NADP(+) = (6R)-5,10-methenyltetrahydrofolate + NADPH</text>
        <dbReference type="Rhea" id="RHEA:22812"/>
        <dbReference type="ChEBI" id="CHEBI:15636"/>
        <dbReference type="ChEBI" id="CHEBI:57455"/>
        <dbReference type="ChEBI" id="CHEBI:57783"/>
        <dbReference type="ChEBI" id="CHEBI:58349"/>
        <dbReference type="EC" id="1.5.1.5"/>
    </reaction>
</comment>
<comment type="caution">
    <text evidence="11">Lacks conserved residue(s) required for the propagation of feature annotation.</text>
</comment>
<keyword evidence="9 11" id="KW-0486">Methionine biosynthesis</keyword>
<feature type="domain" description="Tetrahydrofolate dehydrogenase/cyclohydrolase NAD(P)-binding" evidence="13">
    <location>
        <begin position="140"/>
        <end position="280"/>
    </location>
</feature>
<dbReference type="PRINTS" id="PR00085">
    <property type="entry name" value="THFDHDRGNASE"/>
</dbReference>
<evidence type="ECO:0000256" key="6">
    <source>
        <dbReference type="ARBA" id="ARBA00022857"/>
    </source>
</evidence>
<evidence type="ECO:0000256" key="8">
    <source>
        <dbReference type="ARBA" id="ARBA00023102"/>
    </source>
</evidence>
<comment type="catalytic activity">
    <reaction evidence="11">
        <text>(6R)-5,10-methenyltetrahydrofolate + H2O = (6R)-10-formyltetrahydrofolate + H(+)</text>
        <dbReference type="Rhea" id="RHEA:23700"/>
        <dbReference type="ChEBI" id="CHEBI:15377"/>
        <dbReference type="ChEBI" id="CHEBI:15378"/>
        <dbReference type="ChEBI" id="CHEBI:57455"/>
        <dbReference type="ChEBI" id="CHEBI:195366"/>
        <dbReference type="EC" id="3.5.4.9"/>
    </reaction>
</comment>
<comment type="subunit">
    <text evidence="11">Homodimer.</text>
</comment>
<evidence type="ECO:0000256" key="2">
    <source>
        <dbReference type="ARBA" id="ARBA00022563"/>
    </source>
</evidence>
<evidence type="ECO:0000313" key="14">
    <source>
        <dbReference type="EMBL" id="MBM6940602.1"/>
    </source>
</evidence>
<feature type="domain" description="Tetrahydrofolate dehydrogenase/cyclohydrolase catalytic" evidence="12">
    <location>
        <begin position="5"/>
        <end position="119"/>
    </location>
</feature>
<dbReference type="InterPro" id="IPR046346">
    <property type="entry name" value="Aminoacid_DH-like_N_sf"/>
</dbReference>
<comment type="pathway">
    <text evidence="1 11">One-carbon metabolism; tetrahydrofolate interconversion.</text>
</comment>
<keyword evidence="7 11" id="KW-0560">Oxidoreductase</keyword>
<dbReference type="Gene3D" id="3.40.50.10860">
    <property type="entry name" value="Leucine Dehydrogenase, chain A, domain 1"/>
    <property type="match status" value="1"/>
</dbReference>
<proteinExistence type="inferred from homology"/>
<sequence>MVKILNGKKLAQQLNEHTAQRVANLKAKGIVPGLAVVLVGEDPASMIYTRNKARQADKLGFKSILKKMPSTVTQDELLATIRQLNADPCIHGILVQEPLPDQINQSAVIETISPEKDVDGFNPINVGKLYANDGRHFPVACTPRGVMTMLEQYQIPVAGKDVVIIGRSRLVGKPLQALMINQNATVTMLHHASTDAEYYLKHADIVVVGIGKANFLHASDIKNGAVVIDVGINRDEQGHLVGDVDFDDVSSVASAITPVPGGVGPMTIATLMQQTVDLAEWSNQ</sequence>
<feature type="binding site" evidence="11">
    <location>
        <position position="232"/>
    </location>
    <ligand>
        <name>NADP(+)</name>
        <dbReference type="ChEBI" id="CHEBI:58349"/>
    </ligand>
</feature>
<dbReference type="HAMAP" id="MF_01576">
    <property type="entry name" value="THF_DHG_CYH"/>
    <property type="match status" value="1"/>
</dbReference>
<reference evidence="14 15" key="1">
    <citation type="journal article" date="2021" name="Sci. Rep.">
        <title>The distribution of antibiotic resistance genes in chicken gut microbiota commensals.</title>
        <authorList>
            <person name="Juricova H."/>
            <person name="Matiasovicova J."/>
            <person name="Kubasova T."/>
            <person name="Cejkova D."/>
            <person name="Rychlik I."/>
        </authorList>
    </citation>
    <scope>NUCLEOTIDE SEQUENCE [LARGE SCALE GENOMIC DNA]</scope>
    <source>
        <strain evidence="14 15">An574</strain>
    </source>
</reference>
<evidence type="ECO:0000256" key="10">
    <source>
        <dbReference type="ARBA" id="ARBA00023268"/>
    </source>
</evidence>
<dbReference type="EC" id="3.5.4.9" evidence="11"/>
<keyword evidence="10 11" id="KW-0511">Multifunctional enzyme</keyword>
<organism evidence="14 15">
    <name type="scientific">Limosilactobacillus coleohominis</name>
    <dbReference type="NCBI Taxonomy" id="181675"/>
    <lineage>
        <taxon>Bacteria</taxon>
        <taxon>Bacillati</taxon>
        <taxon>Bacillota</taxon>
        <taxon>Bacilli</taxon>
        <taxon>Lactobacillales</taxon>
        <taxon>Lactobacillaceae</taxon>
        <taxon>Limosilactobacillus</taxon>
    </lineage>
</organism>
<comment type="similarity">
    <text evidence="11">Belongs to the tetrahydrofolate dehydrogenase/cyclohydrolase family.</text>
</comment>
<evidence type="ECO:0000313" key="15">
    <source>
        <dbReference type="Proteomes" id="UP000785625"/>
    </source>
</evidence>
<keyword evidence="2 11" id="KW-0554">One-carbon metabolism</keyword>